<dbReference type="GeneTree" id="ENSGT00940000161036"/>
<dbReference type="SMART" id="SM00360">
    <property type="entry name" value="RRM"/>
    <property type="match status" value="1"/>
</dbReference>
<feature type="compositionally biased region" description="Basic and acidic residues" evidence="4">
    <location>
        <begin position="243"/>
        <end position="289"/>
    </location>
</feature>
<keyword evidence="8" id="KW-1185">Reference proteome</keyword>
<dbReference type="CDD" id="cd00590">
    <property type="entry name" value="RRM_SF"/>
    <property type="match status" value="1"/>
</dbReference>
<dbReference type="InterPro" id="IPR011990">
    <property type="entry name" value="TPR-like_helical_dom_sf"/>
</dbReference>
<feature type="compositionally biased region" description="Acidic residues" evidence="4">
    <location>
        <begin position="65"/>
        <end position="84"/>
    </location>
</feature>
<protein>
    <submittedName>
        <fullName evidence="7">Si:dkey-33c12.4</fullName>
    </submittedName>
</protein>
<feature type="compositionally biased region" description="Basic and acidic residues" evidence="4">
    <location>
        <begin position="144"/>
        <end position="166"/>
    </location>
</feature>
<dbReference type="Gene3D" id="3.30.70.330">
    <property type="match status" value="1"/>
</dbReference>
<dbReference type="PROSITE" id="PS50103">
    <property type="entry name" value="ZF_C3H1"/>
    <property type="match status" value="1"/>
</dbReference>
<dbReference type="InterPro" id="IPR000504">
    <property type="entry name" value="RRM_dom"/>
</dbReference>
<feature type="repeat" description="TPR" evidence="2">
    <location>
        <begin position="301"/>
        <end position="334"/>
    </location>
</feature>
<dbReference type="GO" id="GO:0008270">
    <property type="term" value="F:zinc ion binding"/>
    <property type="evidence" value="ECO:0007669"/>
    <property type="project" value="UniProtKB-KW"/>
</dbReference>
<organism evidence="7 8">
    <name type="scientific">Acanthochromis polyacanthus</name>
    <name type="common">spiny chromis</name>
    <dbReference type="NCBI Taxonomy" id="80966"/>
    <lineage>
        <taxon>Eukaryota</taxon>
        <taxon>Metazoa</taxon>
        <taxon>Chordata</taxon>
        <taxon>Craniata</taxon>
        <taxon>Vertebrata</taxon>
        <taxon>Euteleostomi</taxon>
        <taxon>Actinopterygii</taxon>
        <taxon>Neopterygii</taxon>
        <taxon>Teleostei</taxon>
        <taxon>Neoteleostei</taxon>
        <taxon>Acanthomorphata</taxon>
        <taxon>Ovalentaria</taxon>
        <taxon>Pomacentridae</taxon>
        <taxon>Acanthochromis</taxon>
    </lineage>
</organism>
<evidence type="ECO:0000313" key="8">
    <source>
        <dbReference type="Proteomes" id="UP000257200"/>
    </source>
</evidence>
<keyword evidence="3" id="KW-0479">Metal-binding</keyword>
<feature type="domain" description="C3H1-type" evidence="6">
    <location>
        <begin position="608"/>
        <end position="634"/>
    </location>
</feature>
<evidence type="ECO:0000256" key="3">
    <source>
        <dbReference type="PROSITE-ProRule" id="PRU00723"/>
    </source>
</evidence>
<dbReference type="InParanoid" id="A0A3Q1G0M1"/>
<accession>A0A3Q1G0M1</accession>
<evidence type="ECO:0000256" key="2">
    <source>
        <dbReference type="PROSITE-ProRule" id="PRU00339"/>
    </source>
</evidence>
<dbReference type="SMART" id="SM00028">
    <property type="entry name" value="TPR"/>
    <property type="match status" value="3"/>
</dbReference>
<sequence>MSKKKDVVKAPRCVIRENSRLMRAHESMVDYISGRSSASLMDVLAPALLGLGGFLRPLEDDIIFSDEDDDDDEYEDDDDDDDSNDPYYRPRRAVQGALEPHPQIKQLTDEEADKIAKELIDEEERRKEKTRKNKRKKMRKKEKKRLEKENAKKENLHEEEQAKSDSSENQEDTAIIESSAEAMESSQNATEAGGHEKSDNTEEINVVEANKKEDKEQKNEDLHNSCAASAKSVPEETSNQSPAKEKTKRDTNKLPEVRQPEEKKPEVAEKQPEVRKKKEEKPEARGEKTVEPVLDEFAKRSIELANMGNRSAASGQFEMAVRYFTDAIKHNPKEFKLFGNRSLCFERLQQYENALRDADVALSMEPNWIKGLFRKGKALCGLKRYYEASLIYKEVLKLEKTSVEAAQELKRAQTLHLMEMGFSWSQSSEALKSHATLEEAVEALFAGDGNQSPEGAGARRDRAAPSAGQEHPDDGEWTVQQTSRPRTQHSREFEALDQNRAKSHSPTPPSRNPGKPDLFSVWVGFLPPAMTYVKLHELFSRAGTVYSIKMLLEHQCAFVNYTRKEECDRAIQCINGMVVEGAPLTVRYPYKTHNGLGMSTDAGMRPGMFKKTECFFWRTTGCTRQDCIYKHIPEHKNIDKGKFTNRLGFPPHAGNQK</sequence>
<feature type="zinc finger region" description="C3H1-type" evidence="3">
    <location>
        <begin position="608"/>
        <end position="634"/>
    </location>
</feature>
<feature type="compositionally biased region" description="Basic residues" evidence="4">
    <location>
        <begin position="128"/>
        <end position="143"/>
    </location>
</feature>
<dbReference type="Ensembl" id="ENSAPOT00000011557.1">
    <property type="protein sequence ID" value="ENSAPOP00000023323.1"/>
    <property type="gene ID" value="ENSAPOG00000005058.1"/>
</dbReference>
<name>A0A3Q1G0M1_9TELE</name>
<dbReference type="InterPro" id="IPR035979">
    <property type="entry name" value="RBD_domain_sf"/>
</dbReference>
<keyword evidence="2" id="KW-0802">TPR repeat</keyword>
<evidence type="ECO:0000259" key="6">
    <source>
        <dbReference type="PROSITE" id="PS50103"/>
    </source>
</evidence>
<feature type="region of interest" description="Disordered" evidence="4">
    <location>
        <begin position="447"/>
        <end position="489"/>
    </location>
</feature>
<feature type="region of interest" description="Disordered" evidence="4">
    <location>
        <begin position="65"/>
        <end position="289"/>
    </location>
</feature>
<proteinExistence type="predicted"/>
<dbReference type="Proteomes" id="UP000257200">
    <property type="component" value="Unplaced"/>
</dbReference>
<feature type="compositionally biased region" description="Basic and acidic residues" evidence="4">
    <location>
        <begin position="209"/>
        <end position="223"/>
    </location>
</feature>
<dbReference type="Gene3D" id="1.25.40.10">
    <property type="entry name" value="Tetratricopeptide repeat domain"/>
    <property type="match status" value="1"/>
</dbReference>
<evidence type="ECO:0000256" key="1">
    <source>
        <dbReference type="PROSITE-ProRule" id="PRU00176"/>
    </source>
</evidence>
<keyword evidence="1" id="KW-0694">RNA-binding</keyword>
<dbReference type="AlphaFoldDB" id="A0A3Q1G0M1"/>
<dbReference type="GO" id="GO:0003723">
    <property type="term" value="F:RNA binding"/>
    <property type="evidence" value="ECO:0007669"/>
    <property type="project" value="UniProtKB-UniRule"/>
</dbReference>
<dbReference type="InterPro" id="IPR019734">
    <property type="entry name" value="TPR_rpt"/>
</dbReference>
<reference evidence="7" key="1">
    <citation type="submission" date="2025-08" db="UniProtKB">
        <authorList>
            <consortium name="Ensembl"/>
        </authorList>
    </citation>
    <scope>IDENTIFICATION</scope>
</reference>
<dbReference type="STRING" id="80966.ENSAPOP00000023323"/>
<dbReference type="InterPro" id="IPR012677">
    <property type="entry name" value="Nucleotide-bd_a/b_plait_sf"/>
</dbReference>
<feature type="domain" description="RRM" evidence="5">
    <location>
        <begin position="519"/>
        <end position="591"/>
    </location>
</feature>
<dbReference type="SUPFAM" id="SSF48452">
    <property type="entry name" value="TPR-like"/>
    <property type="match status" value="1"/>
</dbReference>
<dbReference type="SUPFAM" id="SSF54928">
    <property type="entry name" value="RNA-binding domain, RBD"/>
    <property type="match status" value="1"/>
</dbReference>
<feature type="compositionally biased region" description="Low complexity" evidence="4">
    <location>
        <begin position="175"/>
        <end position="186"/>
    </location>
</feature>
<dbReference type="PANTHER" id="PTHR47678">
    <property type="entry name" value="TETRATRICOPEPTIDE REPEAT PROTEIN 31"/>
    <property type="match status" value="1"/>
</dbReference>
<dbReference type="PANTHER" id="PTHR47678:SF1">
    <property type="entry name" value="TETRATRICOPEPTIDE REPEAT PROTEIN 31"/>
    <property type="match status" value="1"/>
</dbReference>
<evidence type="ECO:0000256" key="4">
    <source>
        <dbReference type="SAM" id="MobiDB-lite"/>
    </source>
</evidence>
<dbReference type="InterPro" id="IPR000571">
    <property type="entry name" value="Znf_CCCH"/>
</dbReference>
<keyword evidence="3" id="KW-0863">Zinc-finger</keyword>
<feature type="compositionally biased region" description="Basic and acidic residues" evidence="4">
    <location>
        <begin position="113"/>
        <end position="127"/>
    </location>
</feature>
<dbReference type="PROSITE" id="PS50005">
    <property type="entry name" value="TPR"/>
    <property type="match status" value="1"/>
</dbReference>
<evidence type="ECO:0000313" key="7">
    <source>
        <dbReference type="Ensembl" id="ENSAPOP00000023323.1"/>
    </source>
</evidence>
<evidence type="ECO:0000259" key="5">
    <source>
        <dbReference type="PROSITE" id="PS50102"/>
    </source>
</evidence>
<dbReference type="Pfam" id="PF00076">
    <property type="entry name" value="RRM_1"/>
    <property type="match status" value="1"/>
</dbReference>
<dbReference type="PROSITE" id="PS50102">
    <property type="entry name" value="RRM"/>
    <property type="match status" value="1"/>
</dbReference>
<reference evidence="7" key="2">
    <citation type="submission" date="2025-09" db="UniProtKB">
        <authorList>
            <consortium name="Ensembl"/>
        </authorList>
    </citation>
    <scope>IDENTIFICATION</scope>
</reference>
<keyword evidence="3" id="KW-0862">Zinc</keyword>